<comment type="caution">
    <text evidence="9">The sequence shown here is derived from an EMBL/GenBank/DDBJ whole genome shotgun (WGS) entry which is preliminary data.</text>
</comment>
<evidence type="ECO:0000256" key="4">
    <source>
        <dbReference type="ARBA" id="ARBA00022529"/>
    </source>
</evidence>
<keyword evidence="5" id="KW-0399">Innate immunity</keyword>
<dbReference type="InterPro" id="IPR051237">
    <property type="entry name" value="Ferric-chelate_Red/DefProt"/>
</dbReference>
<dbReference type="PANTHER" id="PTHR45828">
    <property type="entry name" value="CYTOCHROME B561/FERRIC REDUCTASE TRANSMEMBRANE"/>
    <property type="match status" value="1"/>
</dbReference>
<evidence type="ECO:0000256" key="2">
    <source>
        <dbReference type="ARBA" id="ARBA00008501"/>
    </source>
</evidence>
<keyword evidence="3" id="KW-0964">Secreted</keyword>
<evidence type="ECO:0000256" key="7">
    <source>
        <dbReference type="ARBA" id="ARBA00022859"/>
    </source>
</evidence>
<dbReference type="GO" id="GO:0042742">
    <property type="term" value="P:defense response to bacterium"/>
    <property type="evidence" value="ECO:0007669"/>
    <property type="project" value="UniProtKB-KW"/>
</dbReference>
<dbReference type="AlphaFoldDB" id="A0A7D9J4B0"/>
<keyword evidence="8" id="KW-0044">Antibiotic</keyword>
<dbReference type="OrthoDB" id="5989005at2759"/>
<organism evidence="9 10">
    <name type="scientific">Paramuricea clavata</name>
    <name type="common">Red gorgonian</name>
    <name type="synonym">Violescent sea-whip</name>
    <dbReference type="NCBI Taxonomy" id="317549"/>
    <lineage>
        <taxon>Eukaryota</taxon>
        <taxon>Metazoa</taxon>
        <taxon>Cnidaria</taxon>
        <taxon>Anthozoa</taxon>
        <taxon>Octocorallia</taxon>
        <taxon>Malacalcyonacea</taxon>
        <taxon>Plexauridae</taxon>
        <taxon>Paramuricea</taxon>
    </lineage>
</organism>
<evidence type="ECO:0000256" key="5">
    <source>
        <dbReference type="ARBA" id="ARBA00022588"/>
    </source>
</evidence>
<dbReference type="CDD" id="cd08544">
    <property type="entry name" value="Reeler"/>
    <property type="match status" value="1"/>
</dbReference>
<gene>
    <name evidence="9" type="ORF">PACLA_8A032445</name>
</gene>
<sequence>MVKYIVVFITAVVQLLSIREGWARPDGAPRRACPDLTPGHGVALTGVNPFSIDTQTQSGRINITISSTDDRPFEGFILQAREIGSTIPVGEFVDEPLHTKVINCTSDGVG</sequence>
<evidence type="ECO:0000313" key="9">
    <source>
        <dbReference type="EMBL" id="CAB4021597.1"/>
    </source>
</evidence>
<keyword evidence="10" id="KW-1185">Reference proteome</keyword>
<dbReference type="InterPro" id="IPR042307">
    <property type="entry name" value="Reeler_sf"/>
</dbReference>
<keyword evidence="4" id="KW-0929">Antimicrobial</keyword>
<dbReference type="Proteomes" id="UP001152795">
    <property type="component" value="Unassembled WGS sequence"/>
</dbReference>
<dbReference type="Pfam" id="PF02014">
    <property type="entry name" value="Reeler"/>
    <property type="match status" value="1"/>
</dbReference>
<dbReference type="InterPro" id="IPR002861">
    <property type="entry name" value="Reeler_dom"/>
</dbReference>
<comment type="similarity">
    <text evidence="2">Belongs to the insect defense protein family.</text>
</comment>
<dbReference type="EMBL" id="CACRXK020011515">
    <property type="protein sequence ID" value="CAB4021597.1"/>
    <property type="molecule type" value="Genomic_DNA"/>
</dbReference>
<reference evidence="9" key="1">
    <citation type="submission" date="2020-04" db="EMBL/GenBank/DDBJ databases">
        <authorList>
            <person name="Alioto T."/>
            <person name="Alioto T."/>
            <person name="Gomez Garrido J."/>
        </authorList>
    </citation>
    <scope>NUCLEOTIDE SEQUENCE</scope>
    <source>
        <strain evidence="9">A484AB</strain>
    </source>
</reference>
<evidence type="ECO:0000256" key="3">
    <source>
        <dbReference type="ARBA" id="ARBA00022525"/>
    </source>
</evidence>
<dbReference type="GO" id="GO:0045087">
    <property type="term" value="P:innate immune response"/>
    <property type="evidence" value="ECO:0007669"/>
    <property type="project" value="UniProtKB-KW"/>
</dbReference>
<evidence type="ECO:0000256" key="8">
    <source>
        <dbReference type="ARBA" id="ARBA00023022"/>
    </source>
</evidence>
<accession>A0A7D9J4B0</accession>
<evidence type="ECO:0000256" key="6">
    <source>
        <dbReference type="ARBA" id="ARBA00022729"/>
    </source>
</evidence>
<keyword evidence="6" id="KW-0732">Signal</keyword>
<evidence type="ECO:0000256" key="1">
    <source>
        <dbReference type="ARBA" id="ARBA00004613"/>
    </source>
</evidence>
<dbReference type="GO" id="GO:0005576">
    <property type="term" value="C:extracellular region"/>
    <property type="evidence" value="ECO:0007669"/>
    <property type="project" value="UniProtKB-SubCell"/>
</dbReference>
<dbReference type="PANTHER" id="PTHR45828:SF9">
    <property type="entry name" value="CELL WALL INTEGRITY AND STRESS RESPONSE COMPONENT 4-LIKE-RELATED"/>
    <property type="match status" value="1"/>
</dbReference>
<dbReference type="Gene3D" id="2.60.40.4060">
    <property type="entry name" value="Reeler domain"/>
    <property type="match status" value="1"/>
</dbReference>
<protein>
    <submittedName>
        <fullName evidence="9">Uncharacterized protein</fullName>
    </submittedName>
</protein>
<evidence type="ECO:0000313" key="10">
    <source>
        <dbReference type="Proteomes" id="UP001152795"/>
    </source>
</evidence>
<dbReference type="GO" id="GO:0016020">
    <property type="term" value="C:membrane"/>
    <property type="evidence" value="ECO:0007669"/>
    <property type="project" value="TreeGrafter"/>
</dbReference>
<keyword evidence="7" id="KW-0391">Immunity</keyword>
<name>A0A7D9J4B0_PARCT</name>
<comment type="subcellular location">
    <subcellularLocation>
        <location evidence="1">Secreted</location>
    </subcellularLocation>
</comment>
<proteinExistence type="inferred from homology"/>